<dbReference type="Proteomes" id="UP000531561">
    <property type="component" value="Unassembled WGS sequence"/>
</dbReference>
<comment type="caution">
    <text evidence="1">The sequence shown here is derived from an EMBL/GenBank/DDBJ whole genome shotgun (WGS) entry which is preliminary data.</text>
</comment>
<reference evidence="1 2" key="1">
    <citation type="journal article" date="2020" name="Phytopathology">
        <title>A high-quality genome resource of Botrytis fragariae, a new and rapidly spreading fungal pathogen causing strawberry gray mold in the U.S.A.</title>
        <authorList>
            <person name="Wu Y."/>
            <person name="Saski C.A."/>
            <person name="Schnabel G."/>
            <person name="Xiao S."/>
            <person name="Hu M."/>
        </authorList>
    </citation>
    <scope>NUCLEOTIDE SEQUENCE [LARGE SCALE GENOMIC DNA]</scope>
    <source>
        <strain evidence="1 2">BVB16</strain>
    </source>
</reference>
<protein>
    <submittedName>
        <fullName evidence="1">Uncharacterized protein</fullName>
    </submittedName>
</protein>
<evidence type="ECO:0000313" key="1">
    <source>
        <dbReference type="EMBL" id="KAF5872942.1"/>
    </source>
</evidence>
<sequence>MYRSPFYFYGYAWIIVDKCVDLTDSHNFLARHVLYKSTRKKRNEAHVLAFQVQRKVIME</sequence>
<proteinExistence type="predicted"/>
<keyword evidence="2" id="KW-1185">Reference proteome</keyword>
<dbReference type="AlphaFoldDB" id="A0A8H6EHZ0"/>
<dbReference type="RefSeq" id="XP_037191888.1">
    <property type="nucleotide sequence ID" value="XM_037338582.1"/>
</dbReference>
<organism evidence="1 2">
    <name type="scientific">Botrytis fragariae</name>
    <dbReference type="NCBI Taxonomy" id="1964551"/>
    <lineage>
        <taxon>Eukaryota</taxon>
        <taxon>Fungi</taxon>
        <taxon>Dikarya</taxon>
        <taxon>Ascomycota</taxon>
        <taxon>Pezizomycotina</taxon>
        <taxon>Leotiomycetes</taxon>
        <taxon>Helotiales</taxon>
        <taxon>Sclerotiniaceae</taxon>
        <taxon>Botrytis</taxon>
    </lineage>
</organism>
<gene>
    <name evidence="1" type="ORF">Bfra_008219</name>
</gene>
<evidence type="ECO:0000313" key="2">
    <source>
        <dbReference type="Proteomes" id="UP000531561"/>
    </source>
</evidence>
<name>A0A8H6EHZ0_9HELO</name>
<dbReference type="EMBL" id="JABFCT010000009">
    <property type="protein sequence ID" value="KAF5872942.1"/>
    <property type="molecule type" value="Genomic_DNA"/>
</dbReference>
<accession>A0A8H6EHZ0</accession>
<dbReference type="GeneID" id="59262274"/>